<dbReference type="AlphaFoldDB" id="K3UGK3"/>
<protein>
    <submittedName>
        <fullName evidence="1">Uncharacterized protein</fullName>
    </submittedName>
</protein>
<comment type="caution">
    <text evidence="1">The sequence shown here is derived from an EMBL/GenBank/DDBJ whole genome shotgun (WGS) entry which is preliminary data.</text>
</comment>
<keyword evidence="2" id="KW-1185">Reference proteome</keyword>
<organism evidence="1 2">
    <name type="scientific">Fusarium pseudograminearum (strain CS3096)</name>
    <name type="common">Wheat and barley crown-rot fungus</name>
    <dbReference type="NCBI Taxonomy" id="1028729"/>
    <lineage>
        <taxon>Eukaryota</taxon>
        <taxon>Fungi</taxon>
        <taxon>Dikarya</taxon>
        <taxon>Ascomycota</taxon>
        <taxon>Pezizomycotina</taxon>
        <taxon>Sordariomycetes</taxon>
        <taxon>Hypocreomycetidae</taxon>
        <taxon>Hypocreales</taxon>
        <taxon>Nectriaceae</taxon>
        <taxon>Fusarium</taxon>
    </lineage>
</organism>
<dbReference type="KEGG" id="fpu:FPSE_08909"/>
<proteinExistence type="predicted"/>
<accession>K3UGK3</accession>
<reference evidence="1 2" key="1">
    <citation type="journal article" date="2012" name="PLoS Pathog.">
        <title>Comparative pathogenomics reveals horizontally acquired novel virulence genes in fungi infecting cereal hosts.</title>
        <authorList>
            <person name="Gardiner D.M."/>
            <person name="McDonald M.C."/>
            <person name="Covarelli L."/>
            <person name="Solomon P.S."/>
            <person name="Rusu A.G."/>
            <person name="Marshall M."/>
            <person name="Kazan K."/>
            <person name="Chakraborty S."/>
            <person name="McDonald B.A."/>
            <person name="Manners J.M."/>
        </authorList>
    </citation>
    <scope>NUCLEOTIDE SEQUENCE [LARGE SCALE GENOMIC DNA]</scope>
    <source>
        <strain evidence="1 2">CS3096</strain>
    </source>
</reference>
<evidence type="ECO:0000313" key="1">
    <source>
        <dbReference type="EMBL" id="EKJ70941.1"/>
    </source>
</evidence>
<gene>
    <name evidence="1" type="ORF">FPSE_08909</name>
</gene>
<sequence>MPLAETKMSEITVGGFGGAQLECARISSPHYVDASLTLPSVFRS</sequence>
<dbReference type="EMBL" id="AFNW01000300">
    <property type="protein sequence ID" value="EKJ70941.1"/>
    <property type="molecule type" value="Genomic_DNA"/>
</dbReference>
<dbReference type="HOGENOM" id="CLU_3224665_0_0_1"/>
<dbReference type="RefSeq" id="XP_009260302.1">
    <property type="nucleotide sequence ID" value="XM_009262027.1"/>
</dbReference>
<name>K3UGK3_FUSPC</name>
<evidence type="ECO:0000313" key="2">
    <source>
        <dbReference type="Proteomes" id="UP000007978"/>
    </source>
</evidence>
<dbReference type="GeneID" id="20367527"/>
<dbReference type="Proteomes" id="UP000007978">
    <property type="component" value="Chromosome 2"/>
</dbReference>